<evidence type="ECO:0000313" key="2">
    <source>
        <dbReference type="Proteomes" id="UP001370490"/>
    </source>
</evidence>
<comment type="caution">
    <text evidence="1">The sequence shown here is derived from an EMBL/GenBank/DDBJ whole genome shotgun (WGS) entry which is preliminary data.</text>
</comment>
<gene>
    <name evidence="1" type="ORF">RJ641_033053</name>
</gene>
<accession>A0AAN8VJ58</accession>
<dbReference type="EMBL" id="JBAMMX010000007">
    <property type="protein sequence ID" value="KAK6936023.1"/>
    <property type="molecule type" value="Genomic_DNA"/>
</dbReference>
<feature type="non-terminal residue" evidence="1">
    <location>
        <position position="1"/>
    </location>
</feature>
<protein>
    <submittedName>
        <fullName evidence="1">Cytochrome B561-related</fullName>
    </submittedName>
</protein>
<dbReference type="AlphaFoldDB" id="A0AAN8VJ58"/>
<keyword evidence="2" id="KW-1185">Reference proteome</keyword>
<organism evidence="1 2">
    <name type="scientific">Dillenia turbinata</name>
    <dbReference type="NCBI Taxonomy" id="194707"/>
    <lineage>
        <taxon>Eukaryota</taxon>
        <taxon>Viridiplantae</taxon>
        <taxon>Streptophyta</taxon>
        <taxon>Embryophyta</taxon>
        <taxon>Tracheophyta</taxon>
        <taxon>Spermatophyta</taxon>
        <taxon>Magnoliopsida</taxon>
        <taxon>eudicotyledons</taxon>
        <taxon>Gunneridae</taxon>
        <taxon>Pentapetalae</taxon>
        <taxon>Dilleniales</taxon>
        <taxon>Dilleniaceae</taxon>
        <taxon>Dillenia</taxon>
    </lineage>
</organism>
<name>A0AAN8VJ58_9MAGN</name>
<dbReference type="InterPro" id="IPR019176">
    <property type="entry name" value="Cytochrome_B561-rel"/>
</dbReference>
<sequence>YPCQGYRGNCGGAFCWNSICPYESHKALALRKSTDAASVPVVSKGSKDQKELSTCQLGLLGVKTKAEVKPSRPIHHLLLTHLFLFIIRFLLHVVSQIGMDKPNVGARIRISSFCTPTKSLASTSPYLVPMVSTLVPSVRTSGLRTINIVTLGASSCRKIVTEEMLEEFLADVDEKITQSAGKLHFLLQLMALA</sequence>
<proteinExistence type="predicted"/>
<dbReference type="Pfam" id="PF09786">
    <property type="entry name" value="CytochromB561_N"/>
    <property type="match status" value="1"/>
</dbReference>
<dbReference type="Proteomes" id="UP001370490">
    <property type="component" value="Unassembled WGS sequence"/>
</dbReference>
<evidence type="ECO:0000313" key="1">
    <source>
        <dbReference type="EMBL" id="KAK6936023.1"/>
    </source>
</evidence>
<reference evidence="1 2" key="1">
    <citation type="submission" date="2023-12" db="EMBL/GenBank/DDBJ databases">
        <title>A high-quality genome assembly for Dillenia turbinata (Dilleniales).</title>
        <authorList>
            <person name="Chanderbali A."/>
        </authorList>
    </citation>
    <scope>NUCLEOTIDE SEQUENCE [LARGE SCALE GENOMIC DNA]</scope>
    <source>
        <strain evidence="1">LSX21</strain>
        <tissue evidence="1">Leaf</tissue>
    </source>
</reference>